<dbReference type="PROSITE" id="PS00108">
    <property type="entry name" value="PROTEIN_KINASE_ST"/>
    <property type="match status" value="1"/>
</dbReference>
<dbReference type="InterPro" id="IPR011009">
    <property type="entry name" value="Kinase-like_dom_sf"/>
</dbReference>
<keyword evidence="10" id="KW-0067">ATP-binding</keyword>
<evidence type="ECO:0000259" key="16">
    <source>
        <dbReference type="PROSITE" id="PS50002"/>
    </source>
</evidence>
<feature type="region of interest" description="Disordered" evidence="15">
    <location>
        <begin position="1058"/>
        <end position="1105"/>
    </location>
</feature>
<feature type="domain" description="SH3" evidence="16">
    <location>
        <begin position="37"/>
        <end position="101"/>
    </location>
</feature>
<dbReference type="PROSITE" id="PS50011">
    <property type="entry name" value="PROTEIN_KINASE_DOM"/>
    <property type="match status" value="1"/>
</dbReference>
<feature type="compositionally biased region" description="Polar residues" evidence="15">
    <location>
        <begin position="1395"/>
        <end position="1404"/>
    </location>
</feature>
<evidence type="ECO:0000256" key="2">
    <source>
        <dbReference type="ARBA" id="ARBA00006529"/>
    </source>
</evidence>
<feature type="compositionally biased region" description="Polar residues" evidence="15">
    <location>
        <begin position="1304"/>
        <end position="1313"/>
    </location>
</feature>
<feature type="region of interest" description="Disordered" evidence="15">
    <location>
        <begin position="1270"/>
        <end position="1407"/>
    </location>
</feature>
<feature type="region of interest" description="Disordered" evidence="15">
    <location>
        <begin position="539"/>
        <end position="614"/>
    </location>
</feature>
<comment type="cofactor">
    <cofactor evidence="1">
        <name>Mg(2+)</name>
        <dbReference type="ChEBI" id="CHEBI:18420"/>
    </cofactor>
</comment>
<evidence type="ECO:0000256" key="13">
    <source>
        <dbReference type="PROSITE-ProRule" id="PRU00192"/>
    </source>
</evidence>
<evidence type="ECO:0000256" key="1">
    <source>
        <dbReference type="ARBA" id="ARBA00001946"/>
    </source>
</evidence>
<feature type="compositionally biased region" description="Basic residues" evidence="15">
    <location>
        <begin position="469"/>
        <end position="480"/>
    </location>
</feature>
<feature type="region of interest" description="Disordered" evidence="15">
    <location>
        <begin position="1"/>
        <end position="22"/>
    </location>
</feature>
<comment type="catalytic activity">
    <reaction evidence="12">
        <text>L-seryl-[protein] + ATP = O-phospho-L-seryl-[protein] + ADP + H(+)</text>
        <dbReference type="Rhea" id="RHEA:17989"/>
        <dbReference type="Rhea" id="RHEA-COMP:9863"/>
        <dbReference type="Rhea" id="RHEA-COMP:11604"/>
        <dbReference type="ChEBI" id="CHEBI:15378"/>
        <dbReference type="ChEBI" id="CHEBI:29999"/>
        <dbReference type="ChEBI" id="CHEBI:30616"/>
        <dbReference type="ChEBI" id="CHEBI:83421"/>
        <dbReference type="ChEBI" id="CHEBI:456216"/>
        <dbReference type="EC" id="2.7.11.25"/>
    </reaction>
</comment>
<dbReference type="FunFam" id="1.10.510.10:FF:000076">
    <property type="entry name" value="Mitogen-activated protein kinase kinase kinase"/>
    <property type="match status" value="1"/>
</dbReference>
<sequence length="1751" mass="192907">MLPISEEQQLQQQQLQQHQLHHQQIPEDLEQVEPQVGDGSLWTALYDYEAQGEDELTLRRGEIVVVLSTDSEVSGDVGWWTGKIGDKVGVFPKDFVTDEDPLQLNVSSAIGDIQPHEIEYDEMDIKEVIGSGGFCKVHRGFYDGEEVAIKIAHQTGEDDMQRMRDNVLQEAKLFWALKHENIAALRGVCLNTKLCLVMEYARGGSLNRILAGKIPPDVLVNWAIQIARGMNYLHNEAPMSIIHRDLKSSNVLIYEAIEGNHLQQKTLKITDFGLAREMYNTQRMSAAGTYAWMPPEVISVSTYSKSSDVWSYGVLLWELITGETPYKGFDPLSVAYGVAVNTLTLPIPKTCPETWGALMKSCWQTDPHKRPGFKEILKQLESIACSKFTLTPQESFHYMQECWKKEIAEVLHDLREKEKELRNKEEQLLRVQNEQREKANLLKIQEQILHEREMVLIERELVMMQPVPSKRKPKKGKKNKPLQIGLPTGFRHTITAVRDKAEQPGSPSFSGLRIVALTDGHKGKTWGPSTMHQRERSLLPSQLGGGQPEWPAQTSTHSSFSKSAPNLDKKQQQQQQHQQQVASLTPPPGLGTLGGCDSGSGSGRGGGGVGGTPTTPLLYPGIPYLLTRPHNNNNIGSSKAITTTITTTTNNTITTTSTTYNNKNNSISANNNSNQLYNNNTSTSNNNNNNNNSQTNPTSPTNIVVVLQNGRSNSNSSTSHPTPAKPYHRARSHEFGLDYAPPPYLVTDDSSETDTVASPTGCFHFLKSNNSSNQVSGAVHLQRFGGSLGNSPAVGRKKHSLDSSNNHHHHPPQPISSNSLALSPTQLPLPPAEDNNTYDHAFYRDVIKKMSMASSERVNSKSSGDLTMCNSSTPLTTLSSRDCDDHDAEEAFEGGRFQRNPSGSQFPRHCFFTRQEGDVEVEEVEAELGVNSPDVEVEDDGQVSASQMRQNSTTSRKSSVTFQSVSFEEPAPTTTARTDLYTSSASISFATYRSASPSLSSSSTTASASASITSSGGEVIQGEAGYHIQENSILTPRRWRDVQPHPDVIKMKENLLAQQQRQHSKNQKKQRPKHITKSKSVEAPVGAQHPHAHHHAQLNQHHSAGSSKFRSLLNLFTRSRKKYSKLAEHNLVGGSEFSAIDPYQTDLAIGGYQGNSKMDDWRPGATNMPIMSPSPYLLSRFTSNVPLPTLYAGDSARKPKLSVIELLLYNMASLLAGVAAGYDVRMSNVSPVHPTLLSEVPALKAAPKAVVSVSVSEKVEPPQAQILELEVDAPFKQQEGEQQDLRESTPRKMSSQARFGGIESTGSKSQPTSLARRIGGSQPYYTPVQRTPQHQMHHQQQQLQQQHHHQQHHQPHPVSSAVVTTVAGPQPPATGVSGHFASTQPPTPSPRRKLSNGSFGNPNPQADAFEEFRVGGGIGPPPLYAPADYLRNGPSYSNDGGNYRNGYFGSNYFPYRPELNYSYERDCKSYPDYSYDYNHRLPDYYDYQYEAPVVPVPVSVPTTVPCPVNQTRTPPPRVPQMGVSAAGHRRTPSTVSNNSNVLLEHEELLCYDYNNLNLNADYEREREREREREQVPPPTKQELYAGSPKLLNRLIHSPLPMTKSKYATAAVTRPASLPFEQHALSLGYQQPTTGGASLPPPLAGQSKLRSSLKKYNGGGNGSTSSQQGTPTNPTPPDSLTSDDSSYLSAKEGSIGSQHSRVRFSPEAYLDANPLPTLGRRMTAPAMQLPQQQQQRRQTSSGSTPSPSASSS</sequence>
<dbReference type="InterPro" id="IPR036028">
    <property type="entry name" value="SH3-like_dom_sf"/>
</dbReference>
<organism evidence="18 19">
    <name type="scientific">Drosophila gunungcola</name>
    <name type="common">fruit fly</name>
    <dbReference type="NCBI Taxonomy" id="103775"/>
    <lineage>
        <taxon>Eukaryota</taxon>
        <taxon>Metazoa</taxon>
        <taxon>Ecdysozoa</taxon>
        <taxon>Arthropoda</taxon>
        <taxon>Hexapoda</taxon>
        <taxon>Insecta</taxon>
        <taxon>Pterygota</taxon>
        <taxon>Neoptera</taxon>
        <taxon>Endopterygota</taxon>
        <taxon>Diptera</taxon>
        <taxon>Brachycera</taxon>
        <taxon>Muscomorpha</taxon>
        <taxon>Ephydroidea</taxon>
        <taxon>Drosophilidae</taxon>
        <taxon>Drosophila</taxon>
        <taxon>Sophophora</taxon>
    </lineage>
</organism>
<evidence type="ECO:0000256" key="4">
    <source>
        <dbReference type="ARBA" id="ARBA00022443"/>
    </source>
</evidence>
<name>A0A9P9YET6_9MUSC</name>
<dbReference type="Gene3D" id="3.30.200.20">
    <property type="entry name" value="Phosphorylase Kinase, domain 1"/>
    <property type="match status" value="1"/>
</dbReference>
<proteinExistence type="inferred from homology"/>
<dbReference type="PANTHER" id="PTHR44329:SF293">
    <property type="entry name" value="MITOGEN-ACTIVATED PROTEIN KINASE KINASE KINASE"/>
    <property type="match status" value="1"/>
</dbReference>
<dbReference type="SUPFAM" id="SSF56112">
    <property type="entry name" value="Protein kinase-like (PK-like)"/>
    <property type="match status" value="1"/>
</dbReference>
<evidence type="ECO:0000256" key="9">
    <source>
        <dbReference type="ARBA" id="ARBA00022777"/>
    </source>
</evidence>
<feature type="compositionally biased region" description="Low complexity" evidence="15">
    <location>
        <begin position="8"/>
        <end position="18"/>
    </location>
</feature>
<dbReference type="Proteomes" id="UP001059596">
    <property type="component" value="Unassembled WGS sequence"/>
</dbReference>
<protein>
    <recommendedName>
        <fullName evidence="3">mitogen-activated protein kinase kinase kinase</fullName>
        <ecNumber evidence="3">2.7.11.25</ecNumber>
    </recommendedName>
</protein>
<feature type="region of interest" description="Disordered" evidence="15">
    <location>
        <begin position="1630"/>
        <end position="1751"/>
    </location>
</feature>
<feature type="region of interest" description="Disordered" evidence="15">
    <location>
        <begin position="1563"/>
        <end position="1587"/>
    </location>
</feature>
<keyword evidence="19" id="KW-1185">Reference proteome</keyword>
<dbReference type="Pfam" id="PF07714">
    <property type="entry name" value="PK_Tyr_Ser-Thr"/>
    <property type="match status" value="1"/>
</dbReference>
<evidence type="ECO:0000256" key="6">
    <source>
        <dbReference type="ARBA" id="ARBA00022679"/>
    </source>
</evidence>
<evidence type="ECO:0000256" key="10">
    <source>
        <dbReference type="ARBA" id="ARBA00022840"/>
    </source>
</evidence>
<dbReference type="InterPro" id="IPR001452">
    <property type="entry name" value="SH3_domain"/>
</dbReference>
<evidence type="ECO:0000256" key="5">
    <source>
        <dbReference type="ARBA" id="ARBA00022527"/>
    </source>
</evidence>
<feature type="compositionally biased region" description="Polar residues" evidence="15">
    <location>
        <begin position="552"/>
        <end position="564"/>
    </location>
</feature>
<dbReference type="Gene3D" id="2.30.30.40">
    <property type="entry name" value="SH3 Domains"/>
    <property type="match status" value="1"/>
</dbReference>
<dbReference type="SMART" id="SM00220">
    <property type="entry name" value="S_TKc"/>
    <property type="match status" value="1"/>
</dbReference>
<comment type="similarity">
    <text evidence="2">Belongs to the protein kinase superfamily. STE Ser/Thr protein kinase family. MAP kinase kinase kinase subfamily.</text>
</comment>
<evidence type="ECO:0000313" key="19">
    <source>
        <dbReference type="Proteomes" id="UP001059596"/>
    </source>
</evidence>
<keyword evidence="14" id="KW-0175">Coiled coil</keyword>
<dbReference type="InterPro" id="IPR000719">
    <property type="entry name" value="Prot_kinase_dom"/>
</dbReference>
<feature type="region of interest" description="Disordered" evidence="15">
    <location>
        <begin position="923"/>
        <end position="975"/>
    </location>
</feature>
<feature type="region of interest" description="Disordered" evidence="15">
    <location>
        <begin position="711"/>
        <end position="730"/>
    </location>
</feature>
<feature type="compositionally biased region" description="Basic residues" evidence="15">
    <location>
        <begin position="1346"/>
        <end position="1355"/>
    </location>
</feature>
<dbReference type="PROSITE" id="PS50002">
    <property type="entry name" value="SH3"/>
    <property type="match status" value="1"/>
</dbReference>
<dbReference type="GO" id="GO:0006950">
    <property type="term" value="P:response to stress"/>
    <property type="evidence" value="ECO:0007669"/>
    <property type="project" value="UniProtKB-ARBA"/>
</dbReference>
<evidence type="ECO:0000256" key="14">
    <source>
        <dbReference type="SAM" id="Coils"/>
    </source>
</evidence>
<keyword evidence="7" id="KW-0677">Repeat</keyword>
<feature type="compositionally biased region" description="Basic residues" evidence="15">
    <location>
        <begin position="1062"/>
        <end position="1077"/>
    </location>
</feature>
<dbReference type="PRINTS" id="PR00109">
    <property type="entry name" value="TYRKINASE"/>
</dbReference>
<gene>
    <name evidence="18" type="ORF">M5D96_012045</name>
</gene>
<dbReference type="SUPFAM" id="SSF50044">
    <property type="entry name" value="SH3-domain"/>
    <property type="match status" value="1"/>
</dbReference>
<feature type="compositionally biased region" description="Gly residues" evidence="15">
    <location>
        <begin position="591"/>
        <end position="611"/>
    </location>
</feature>
<keyword evidence="6" id="KW-0808">Transferase</keyword>
<dbReference type="PANTHER" id="PTHR44329">
    <property type="entry name" value="SERINE/THREONINE-PROTEIN KINASE TNNI3K-RELATED"/>
    <property type="match status" value="1"/>
</dbReference>
<evidence type="ECO:0000256" key="15">
    <source>
        <dbReference type="SAM" id="MobiDB-lite"/>
    </source>
</evidence>
<feature type="compositionally biased region" description="Low complexity" evidence="15">
    <location>
        <begin position="1722"/>
        <end position="1751"/>
    </location>
</feature>
<evidence type="ECO:0000256" key="7">
    <source>
        <dbReference type="ARBA" id="ARBA00022737"/>
    </source>
</evidence>
<dbReference type="EMBL" id="JAMKOV010000044">
    <property type="protein sequence ID" value="KAI8035234.1"/>
    <property type="molecule type" value="Genomic_DNA"/>
</dbReference>
<feature type="compositionally biased region" description="Basic and acidic residues" evidence="15">
    <location>
        <begin position="1563"/>
        <end position="1574"/>
    </location>
</feature>
<dbReference type="InterPro" id="IPR001245">
    <property type="entry name" value="Ser-Thr/Tyr_kinase_cat_dom"/>
</dbReference>
<feature type="domain" description="Protein kinase" evidence="17">
    <location>
        <begin position="123"/>
        <end position="383"/>
    </location>
</feature>
<dbReference type="Pfam" id="PF00018">
    <property type="entry name" value="SH3_1"/>
    <property type="match status" value="1"/>
</dbReference>
<dbReference type="SMART" id="SM00326">
    <property type="entry name" value="SH3"/>
    <property type="match status" value="1"/>
</dbReference>
<dbReference type="InterPro" id="IPR008271">
    <property type="entry name" value="Ser/Thr_kinase_AS"/>
</dbReference>
<evidence type="ECO:0000313" key="18">
    <source>
        <dbReference type="EMBL" id="KAI8035234.1"/>
    </source>
</evidence>
<comment type="caution">
    <text evidence="18">The sequence shown here is derived from an EMBL/GenBank/DDBJ whole genome shotgun (WGS) entry which is preliminary data.</text>
</comment>
<dbReference type="InterPro" id="IPR051681">
    <property type="entry name" value="Ser/Thr_Kinases-Pseudokinases"/>
</dbReference>
<evidence type="ECO:0000256" key="3">
    <source>
        <dbReference type="ARBA" id="ARBA00012406"/>
    </source>
</evidence>
<keyword evidence="9" id="KW-0418">Kinase</keyword>
<dbReference type="CDD" id="cd14061">
    <property type="entry name" value="STKc_MLK"/>
    <property type="match status" value="1"/>
</dbReference>
<keyword evidence="5" id="KW-0723">Serine/threonine-protein kinase</keyword>
<evidence type="ECO:0000256" key="8">
    <source>
        <dbReference type="ARBA" id="ARBA00022741"/>
    </source>
</evidence>
<comment type="catalytic activity">
    <reaction evidence="11">
        <text>L-threonyl-[protein] + ATP = O-phospho-L-threonyl-[protein] + ADP + H(+)</text>
        <dbReference type="Rhea" id="RHEA:46608"/>
        <dbReference type="Rhea" id="RHEA-COMP:11060"/>
        <dbReference type="Rhea" id="RHEA-COMP:11605"/>
        <dbReference type="ChEBI" id="CHEBI:15378"/>
        <dbReference type="ChEBI" id="CHEBI:30013"/>
        <dbReference type="ChEBI" id="CHEBI:30616"/>
        <dbReference type="ChEBI" id="CHEBI:61977"/>
        <dbReference type="ChEBI" id="CHEBI:456216"/>
        <dbReference type="EC" id="2.7.11.25"/>
    </reaction>
</comment>
<dbReference type="PRINTS" id="PR00452">
    <property type="entry name" value="SH3DOMAIN"/>
</dbReference>
<dbReference type="GO" id="GO:0005524">
    <property type="term" value="F:ATP binding"/>
    <property type="evidence" value="ECO:0007669"/>
    <property type="project" value="UniProtKB-KW"/>
</dbReference>
<dbReference type="Gene3D" id="1.10.510.10">
    <property type="entry name" value="Transferase(Phosphotransferase) domain 1"/>
    <property type="match status" value="1"/>
</dbReference>
<evidence type="ECO:0000256" key="12">
    <source>
        <dbReference type="ARBA" id="ARBA00048329"/>
    </source>
</evidence>
<feature type="region of interest" description="Disordered" evidence="15">
    <location>
        <begin position="787"/>
        <end position="836"/>
    </location>
</feature>
<feature type="coiled-coil region" evidence="14">
    <location>
        <begin position="400"/>
        <end position="441"/>
    </location>
</feature>
<feature type="region of interest" description="Disordered" evidence="15">
    <location>
        <begin position="467"/>
        <end position="486"/>
    </location>
</feature>
<accession>A0A9P9YET6</accession>
<feature type="region of interest" description="Disordered" evidence="15">
    <location>
        <begin position="652"/>
        <end position="700"/>
    </location>
</feature>
<keyword evidence="8" id="KW-0547">Nucleotide-binding</keyword>
<feature type="compositionally biased region" description="Low complexity" evidence="15">
    <location>
        <begin position="712"/>
        <end position="722"/>
    </location>
</feature>
<feature type="compositionally biased region" description="Polar residues" evidence="15">
    <location>
        <begin position="943"/>
        <end position="975"/>
    </location>
</feature>
<feature type="compositionally biased region" description="Low complexity" evidence="15">
    <location>
        <begin position="1662"/>
        <end position="1685"/>
    </location>
</feature>
<dbReference type="CDD" id="cd11876">
    <property type="entry name" value="SH3_MLK"/>
    <property type="match status" value="1"/>
</dbReference>
<feature type="compositionally biased region" description="Low complexity" evidence="15">
    <location>
        <begin position="1332"/>
        <end position="1345"/>
    </location>
</feature>
<feature type="region of interest" description="Disordered" evidence="15">
    <location>
        <begin position="1507"/>
        <end position="1538"/>
    </location>
</feature>
<evidence type="ECO:0000259" key="17">
    <source>
        <dbReference type="PROSITE" id="PS50011"/>
    </source>
</evidence>
<evidence type="ECO:0000256" key="11">
    <source>
        <dbReference type="ARBA" id="ARBA00047559"/>
    </source>
</evidence>
<dbReference type="GO" id="GO:0004706">
    <property type="term" value="F:JUN kinase kinase kinase activity"/>
    <property type="evidence" value="ECO:0007669"/>
    <property type="project" value="TreeGrafter"/>
</dbReference>
<keyword evidence="4 13" id="KW-0728">SH3 domain</keyword>
<reference evidence="18" key="1">
    <citation type="journal article" date="2023" name="Genome Biol. Evol.">
        <title>Long-read-based Genome Assembly of Drosophila gunungcola Reveals Fewer Chemosensory Genes in Flower-breeding Species.</title>
        <authorList>
            <person name="Negi A."/>
            <person name="Liao B.Y."/>
            <person name="Yeh S.D."/>
        </authorList>
    </citation>
    <scope>NUCLEOTIDE SEQUENCE</scope>
    <source>
        <strain evidence="18">Sukarami</strain>
    </source>
</reference>
<dbReference type="EC" id="2.7.11.25" evidence="3"/>